<dbReference type="Pfam" id="PF07714">
    <property type="entry name" value="PK_Tyr_Ser-Thr"/>
    <property type="match status" value="1"/>
</dbReference>
<dbReference type="Proteomes" id="UP000728032">
    <property type="component" value="Unassembled WGS sequence"/>
</dbReference>
<reference evidence="3" key="1">
    <citation type="submission" date="2020-11" db="EMBL/GenBank/DDBJ databases">
        <authorList>
            <person name="Tran Van P."/>
        </authorList>
    </citation>
    <scope>NUCLEOTIDE SEQUENCE</scope>
</reference>
<dbReference type="GO" id="GO:0007169">
    <property type="term" value="P:cell surface receptor protein tyrosine kinase signaling pathway"/>
    <property type="evidence" value="ECO:0007669"/>
    <property type="project" value="TreeGrafter"/>
</dbReference>
<dbReference type="InterPro" id="IPR050122">
    <property type="entry name" value="RTK"/>
</dbReference>
<dbReference type="GO" id="GO:0005524">
    <property type="term" value="F:ATP binding"/>
    <property type="evidence" value="ECO:0007669"/>
    <property type="project" value="InterPro"/>
</dbReference>
<feature type="chain" id="PRO_5035593314" description="Protein kinase domain-containing protein" evidence="1">
    <location>
        <begin position="32"/>
        <end position="250"/>
    </location>
</feature>
<dbReference type="GO" id="GO:0004714">
    <property type="term" value="F:transmembrane receptor protein tyrosine kinase activity"/>
    <property type="evidence" value="ECO:0007669"/>
    <property type="project" value="TreeGrafter"/>
</dbReference>
<name>A0A7R9QS00_9ACAR</name>
<sequence>MATVNLLQLTKFPLLSLILLLTVQLLNLVETSGLMPNEFYTIVYCAYIKTPDRTCYSSYKKVAAKTINESEVNVDALINEAISIRDFNHKNILSLVGVTFDDTEMPIILLPFMENGDLLTYLRNGNNNLTAQKLLHFALDIAEGMYYLSIQRYVHRNIAARNCFLDETLCVKIGDFGLLRDVYESDYYSSDNTKYKLPVKWMAPETLLRGIYSMKSDVWSYGLSICKMVIGYVDPNIAPNLCMILCPGVG</sequence>
<accession>A0A7R9QS00</accession>
<dbReference type="InterPro" id="IPR011009">
    <property type="entry name" value="Kinase-like_dom_sf"/>
</dbReference>
<gene>
    <name evidence="3" type="ORF">ONB1V03_LOCUS12982</name>
</gene>
<dbReference type="InterPro" id="IPR001245">
    <property type="entry name" value="Ser-Thr/Tyr_kinase_cat_dom"/>
</dbReference>
<dbReference type="GO" id="GO:0007399">
    <property type="term" value="P:nervous system development"/>
    <property type="evidence" value="ECO:0007669"/>
    <property type="project" value="TreeGrafter"/>
</dbReference>
<proteinExistence type="predicted"/>
<feature type="domain" description="Protein kinase" evidence="2">
    <location>
        <begin position="29"/>
        <end position="250"/>
    </location>
</feature>
<dbReference type="GO" id="GO:0016477">
    <property type="term" value="P:cell migration"/>
    <property type="evidence" value="ECO:0007669"/>
    <property type="project" value="TreeGrafter"/>
</dbReference>
<dbReference type="PROSITE" id="PS50011">
    <property type="entry name" value="PROTEIN_KINASE_DOM"/>
    <property type="match status" value="1"/>
</dbReference>
<dbReference type="OrthoDB" id="6417648at2759"/>
<feature type="signal peptide" evidence="1">
    <location>
        <begin position="1"/>
        <end position="31"/>
    </location>
</feature>
<organism evidence="3">
    <name type="scientific">Oppiella nova</name>
    <dbReference type="NCBI Taxonomy" id="334625"/>
    <lineage>
        <taxon>Eukaryota</taxon>
        <taxon>Metazoa</taxon>
        <taxon>Ecdysozoa</taxon>
        <taxon>Arthropoda</taxon>
        <taxon>Chelicerata</taxon>
        <taxon>Arachnida</taxon>
        <taxon>Acari</taxon>
        <taxon>Acariformes</taxon>
        <taxon>Sarcoptiformes</taxon>
        <taxon>Oribatida</taxon>
        <taxon>Brachypylina</taxon>
        <taxon>Oppioidea</taxon>
        <taxon>Oppiidae</taxon>
        <taxon>Oppiella</taxon>
    </lineage>
</organism>
<dbReference type="PANTHER" id="PTHR24416:SF564">
    <property type="entry name" value="MACROPHAGE-STIMULATING PROTEIN RECEPTOR"/>
    <property type="match status" value="1"/>
</dbReference>
<protein>
    <recommendedName>
        <fullName evidence="2">Protein kinase domain-containing protein</fullName>
    </recommendedName>
</protein>
<evidence type="ECO:0000259" key="2">
    <source>
        <dbReference type="PROSITE" id="PS50011"/>
    </source>
</evidence>
<evidence type="ECO:0000313" key="4">
    <source>
        <dbReference type="Proteomes" id="UP000728032"/>
    </source>
</evidence>
<evidence type="ECO:0000256" key="1">
    <source>
        <dbReference type="SAM" id="SignalP"/>
    </source>
</evidence>
<dbReference type="EMBL" id="OC925792">
    <property type="protein sequence ID" value="CAD7656345.1"/>
    <property type="molecule type" value="Genomic_DNA"/>
</dbReference>
<dbReference type="PANTHER" id="PTHR24416">
    <property type="entry name" value="TYROSINE-PROTEIN KINASE RECEPTOR"/>
    <property type="match status" value="1"/>
</dbReference>
<dbReference type="AlphaFoldDB" id="A0A7R9QS00"/>
<dbReference type="EMBL" id="CAJPVJ010010967">
    <property type="protein sequence ID" value="CAG2173532.1"/>
    <property type="molecule type" value="Genomic_DNA"/>
</dbReference>
<dbReference type="InterPro" id="IPR000719">
    <property type="entry name" value="Prot_kinase_dom"/>
</dbReference>
<dbReference type="Gene3D" id="1.10.510.10">
    <property type="entry name" value="Transferase(Phosphotransferase) domain 1"/>
    <property type="match status" value="1"/>
</dbReference>
<dbReference type="PRINTS" id="PR00109">
    <property type="entry name" value="TYRKINASE"/>
</dbReference>
<keyword evidence="1" id="KW-0732">Signal</keyword>
<dbReference type="SUPFAM" id="SSF56112">
    <property type="entry name" value="Protein kinase-like (PK-like)"/>
    <property type="match status" value="1"/>
</dbReference>
<dbReference type="GO" id="GO:0043235">
    <property type="term" value="C:receptor complex"/>
    <property type="evidence" value="ECO:0007669"/>
    <property type="project" value="TreeGrafter"/>
</dbReference>
<dbReference type="GO" id="GO:0005886">
    <property type="term" value="C:plasma membrane"/>
    <property type="evidence" value="ECO:0007669"/>
    <property type="project" value="TreeGrafter"/>
</dbReference>
<keyword evidence="4" id="KW-1185">Reference proteome</keyword>
<evidence type="ECO:0000313" key="3">
    <source>
        <dbReference type="EMBL" id="CAD7656345.1"/>
    </source>
</evidence>